<dbReference type="PANTHER" id="PTHR11774">
    <property type="entry name" value="GERANYLGERANYL TRANSFERASE TYPE BETA SUBUNIT"/>
    <property type="match status" value="1"/>
</dbReference>
<evidence type="ECO:0000256" key="11">
    <source>
        <dbReference type="ARBA" id="ARBA00047658"/>
    </source>
</evidence>
<dbReference type="InterPro" id="IPR001330">
    <property type="entry name" value="Prenyltrans"/>
</dbReference>
<dbReference type="GO" id="GO:0005968">
    <property type="term" value="C:Rab-protein geranylgeranyltransferase complex"/>
    <property type="evidence" value="ECO:0007669"/>
    <property type="project" value="UniProtKB-ARBA"/>
</dbReference>
<sequence length="891" mass="99152">MPLVSGPGKAVGTQSDQNLCVQKHVEYIKNLDSRRDELEYWLTEHLRLNGVYWGLTALHLLNCPQALPREDTINFVLSCQRENGGFGAAPGHDAHMLYTVSAVQILIMLDAVDELERRGLGGKHKVGSFIAGLQDKETGSFMGDEWGELDTRFLYGALNALSLLGLLDTVDVPKAVAYVQKCENLDGGYGIHPGAESHAGQVFTCVGALAIAGRLDLVNKDRLGGWLSERQLNNGGLNGRPEKLEDACYSWWVGASLAMIDKLHWINGDKLAAFILRCQDQENGGFGDRPNNMVDVFHTHFALAGLSLLRYDGLDEAHLSHYFKLQVRSHHEPQAIILLDEYDRWYKANNLAKLLSDRLSSKDARKKKIEGKAAAHVRPCPAKRNHEHQSPPVTVCPPLKPPLPDNLDPRLVGSFPNVEHEDSNKCTSASANYVTATPPSNSSQTHAEPNYPLHPTLVFQTPKKSTARRWKQEHALDSDDEGASVLQRTPCWSRVLGQTAEMATQLLNRQRSYDPFVDDNESEVDKDRVDEIARLKGVLWPGMDIFDSATEQMRRKRNQKKDESILRMMEKTSMGVEPTELVFSPTGILRKQRVISGNVEDSSPLKGETPIPRRRTTRLKRALSQADPNLQHGRDRKRKKKATKRGLTPVGEDMDPRGLDLTRATLTDLPICGSNHLSRGENPDDFALTFGGHDSKSRHGMKVFCDTSNQDMPVMRDHFCGQGLQYELPASSDSLFLQQEAPGNRSPSSILSNDYISNFAERLCRFTTDKENIEPLLDAHGRIDPLVGWHSPAVKRHLVSDAGYPSQFFFGDGQHIGLSIFEDHNSHAGYSYNPLAASFPKLPTEENPIYTTNAKHGLTSQDGTHATSPEATISDIEEGDFERLYLDVSSC</sequence>
<evidence type="ECO:0000256" key="7">
    <source>
        <dbReference type="ARBA" id="ARBA00022737"/>
    </source>
</evidence>
<accession>A0A5N5X3A7</accession>
<feature type="compositionally biased region" description="Basic residues" evidence="12">
    <location>
        <begin position="634"/>
        <end position="644"/>
    </location>
</feature>
<dbReference type="InterPro" id="IPR008930">
    <property type="entry name" value="Terpenoid_cyclase/PrenylTrfase"/>
</dbReference>
<comment type="cofactor">
    <cofactor evidence="1">
        <name>Zn(2+)</name>
        <dbReference type="ChEBI" id="CHEBI:29105"/>
    </cofactor>
</comment>
<gene>
    <name evidence="14" type="ORF">BDV29DRAFT_190286</name>
</gene>
<evidence type="ECO:0000256" key="8">
    <source>
        <dbReference type="ARBA" id="ARBA00022833"/>
    </source>
</evidence>
<protein>
    <recommendedName>
        <fullName evidence="3">protein geranylgeranyltransferase type II</fullName>
        <ecNumber evidence="3">2.5.1.60</ecNumber>
    </recommendedName>
    <alternativeName>
        <fullName evidence="9">Geranylgeranyl transferase type II subunit beta</fullName>
    </alternativeName>
    <alternativeName>
        <fullName evidence="10">Type II protein geranyl-geranyltransferase subunit beta</fullName>
    </alternativeName>
</protein>
<dbReference type="FunFam" id="1.50.10.20:FF:000009">
    <property type="entry name" value="Geranylgeranyl transferase type-2 subunit beta"/>
    <property type="match status" value="1"/>
</dbReference>
<keyword evidence="15" id="KW-1185">Reference proteome</keyword>
<feature type="region of interest" description="Disordered" evidence="12">
    <location>
        <begin position="370"/>
        <end position="399"/>
    </location>
</feature>
<evidence type="ECO:0000256" key="10">
    <source>
        <dbReference type="ARBA" id="ARBA00032766"/>
    </source>
</evidence>
<dbReference type="GO" id="GO:0046872">
    <property type="term" value="F:metal ion binding"/>
    <property type="evidence" value="ECO:0007669"/>
    <property type="project" value="UniProtKB-KW"/>
</dbReference>
<keyword evidence="6" id="KW-0479">Metal-binding</keyword>
<evidence type="ECO:0000313" key="15">
    <source>
        <dbReference type="Proteomes" id="UP000326565"/>
    </source>
</evidence>
<evidence type="ECO:0000256" key="12">
    <source>
        <dbReference type="SAM" id="MobiDB-lite"/>
    </source>
</evidence>
<evidence type="ECO:0000256" key="2">
    <source>
        <dbReference type="ARBA" id="ARBA00010497"/>
    </source>
</evidence>
<reference evidence="14 15" key="1">
    <citation type="submission" date="2019-04" db="EMBL/GenBank/DDBJ databases">
        <title>Friends and foes A comparative genomics study of 23 Aspergillus species from section Flavi.</title>
        <authorList>
            <consortium name="DOE Joint Genome Institute"/>
            <person name="Kjaerbolling I."/>
            <person name="Vesth T."/>
            <person name="Frisvad J.C."/>
            <person name="Nybo J.L."/>
            <person name="Theobald S."/>
            <person name="Kildgaard S."/>
            <person name="Isbrandt T."/>
            <person name="Kuo A."/>
            <person name="Sato A."/>
            <person name="Lyhne E.K."/>
            <person name="Kogle M.E."/>
            <person name="Wiebenga A."/>
            <person name="Kun R.S."/>
            <person name="Lubbers R.J."/>
            <person name="Makela M.R."/>
            <person name="Barry K."/>
            <person name="Chovatia M."/>
            <person name="Clum A."/>
            <person name="Daum C."/>
            <person name="Haridas S."/>
            <person name="He G."/>
            <person name="LaButti K."/>
            <person name="Lipzen A."/>
            <person name="Mondo S."/>
            <person name="Riley R."/>
            <person name="Salamov A."/>
            <person name="Simmons B.A."/>
            <person name="Magnuson J.K."/>
            <person name="Henrissat B."/>
            <person name="Mortensen U.H."/>
            <person name="Larsen T.O."/>
            <person name="Devries R.P."/>
            <person name="Grigoriev I.V."/>
            <person name="Machida M."/>
            <person name="Baker S.E."/>
            <person name="Andersen M.R."/>
        </authorList>
    </citation>
    <scope>NUCLEOTIDE SEQUENCE [LARGE SCALE GENOMIC DNA]</scope>
    <source>
        <strain evidence="14 15">CBS 151.66</strain>
    </source>
</reference>
<dbReference type="EMBL" id="ML732196">
    <property type="protein sequence ID" value="KAB8075283.1"/>
    <property type="molecule type" value="Genomic_DNA"/>
</dbReference>
<comment type="catalytic activity">
    <reaction evidence="11">
        <text>geranylgeranyl diphosphate + L-cysteinyl-[protein] = S-geranylgeranyl-L-cysteinyl-[protein] + diphosphate</text>
        <dbReference type="Rhea" id="RHEA:21240"/>
        <dbReference type="Rhea" id="RHEA-COMP:10131"/>
        <dbReference type="Rhea" id="RHEA-COMP:11537"/>
        <dbReference type="ChEBI" id="CHEBI:29950"/>
        <dbReference type="ChEBI" id="CHEBI:33019"/>
        <dbReference type="ChEBI" id="CHEBI:57533"/>
        <dbReference type="ChEBI" id="CHEBI:86021"/>
        <dbReference type="EC" id="2.5.1.60"/>
    </reaction>
</comment>
<feature type="domain" description="Prenyltransferase alpha-alpha toroid" evidence="13">
    <location>
        <begin position="20"/>
        <end position="317"/>
    </location>
</feature>
<dbReference type="InterPro" id="IPR026873">
    <property type="entry name" value="Ptb1"/>
</dbReference>
<dbReference type="EC" id="2.5.1.60" evidence="3"/>
<dbReference type="OrthoDB" id="5428259at2759"/>
<evidence type="ECO:0000256" key="4">
    <source>
        <dbReference type="ARBA" id="ARBA00022602"/>
    </source>
</evidence>
<keyword evidence="7" id="KW-0677">Repeat</keyword>
<dbReference type="AlphaFoldDB" id="A0A5N5X3A7"/>
<comment type="similarity">
    <text evidence="2">Belongs to the protein prenyltransferase subunit beta family.</text>
</comment>
<dbReference type="Pfam" id="PF00432">
    <property type="entry name" value="Prenyltrans"/>
    <property type="match status" value="1"/>
</dbReference>
<feature type="region of interest" description="Disordered" evidence="12">
    <location>
        <begin position="599"/>
        <end position="658"/>
    </location>
</feature>
<dbReference type="SUPFAM" id="SSF48239">
    <property type="entry name" value="Terpenoid cyclases/Protein prenyltransferases"/>
    <property type="match status" value="1"/>
</dbReference>
<evidence type="ECO:0000256" key="5">
    <source>
        <dbReference type="ARBA" id="ARBA00022679"/>
    </source>
</evidence>
<dbReference type="GO" id="GO:0004663">
    <property type="term" value="F:Rab geranylgeranyltransferase activity"/>
    <property type="evidence" value="ECO:0007669"/>
    <property type="project" value="UniProtKB-EC"/>
</dbReference>
<evidence type="ECO:0000313" key="14">
    <source>
        <dbReference type="EMBL" id="KAB8075283.1"/>
    </source>
</evidence>
<evidence type="ECO:0000256" key="1">
    <source>
        <dbReference type="ARBA" id="ARBA00001947"/>
    </source>
</evidence>
<keyword evidence="5 14" id="KW-0808">Transferase</keyword>
<name>A0A5N5X3A7_9EURO</name>
<proteinExistence type="inferred from homology"/>
<evidence type="ECO:0000256" key="3">
    <source>
        <dbReference type="ARBA" id="ARBA00012656"/>
    </source>
</evidence>
<dbReference type="InterPro" id="IPR045089">
    <property type="entry name" value="PGGT1B-like"/>
</dbReference>
<feature type="compositionally biased region" description="Basic residues" evidence="12">
    <location>
        <begin position="612"/>
        <end position="621"/>
    </location>
</feature>
<keyword evidence="4" id="KW-0637">Prenyltransferase</keyword>
<dbReference type="CDD" id="cd02894">
    <property type="entry name" value="GGTase-II"/>
    <property type="match status" value="1"/>
</dbReference>
<evidence type="ECO:0000259" key="13">
    <source>
        <dbReference type="Pfam" id="PF00432"/>
    </source>
</evidence>
<keyword evidence="8" id="KW-0862">Zinc</keyword>
<dbReference type="PANTHER" id="PTHR11774:SF11">
    <property type="entry name" value="GERANYLGERANYL TRANSFERASE TYPE-2 SUBUNIT BETA"/>
    <property type="match status" value="1"/>
</dbReference>
<dbReference type="Gene3D" id="1.50.10.20">
    <property type="match status" value="1"/>
</dbReference>
<evidence type="ECO:0000256" key="9">
    <source>
        <dbReference type="ARBA" id="ARBA00030816"/>
    </source>
</evidence>
<organism evidence="14 15">
    <name type="scientific">Aspergillus leporis</name>
    <dbReference type="NCBI Taxonomy" id="41062"/>
    <lineage>
        <taxon>Eukaryota</taxon>
        <taxon>Fungi</taxon>
        <taxon>Dikarya</taxon>
        <taxon>Ascomycota</taxon>
        <taxon>Pezizomycotina</taxon>
        <taxon>Eurotiomycetes</taxon>
        <taxon>Eurotiomycetidae</taxon>
        <taxon>Eurotiales</taxon>
        <taxon>Aspergillaceae</taxon>
        <taxon>Aspergillus</taxon>
        <taxon>Aspergillus subgen. Circumdati</taxon>
    </lineage>
</organism>
<evidence type="ECO:0000256" key="6">
    <source>
        <dbReference type="ARBA" id="ARBA00022723"/>
    </source>
</evidence>
<dbReference type="Proteomes" id="UP000326565">
    <property type="component" value="Unassembled WGS sequence"/>
</dbReference>